<keyword evidence="2" id="KW-0472">Membrane</keyword>
<dbReference type="EMBL" id="JAUTXT010000051">
    <property type="protein sequence ID" value="KAK3670780.1"/>
    <property type="molecule type" value="Genomic_DNA"/>
</dbReference>
<name>A0AAE0WIH9_9PEZI</name>
<dbReference type="AlphaFoldDB" id="A0AAE0WIH9"/>
<reference evidence="3" key="1">
    <citation type="submission" date="2023-07" db="EMBL/GenBank/DDBJ databases">
        <title>Black Yeasts Isolated from many extreme environments.</title>
        <authorList>
            <person name="Coleine C."/>
            <person name="Stajich J.E."/>
            <person name="Selbmann L."/>
        </authorList>
    </citation>
    <scope>NUCLEOTIDE SEQUENCE</scope>
    <source>
        <strain evidence="3">CCFEE 5485</strain>
    </source>
</reference>
<feature type="transmembrane region" description="Helical" evidence="2">
    <location>
        <begin position="97"/>
        <end position="116"/>
    </location>
</feature>
<feature type="compositionally biased region" description="Polar residues" evidence="1">
    <location>
        <begin position="216"/>
        <end position="245"/>
    </location>
</feature>
<evidence type="ECO:0000313" key="4">
    <source>
        <dbReference type="Proteomes" id="UP001274830"/>
    </source>
</evidence>
<accession>A0AAE0WIH9</accession>
<comment type="caution">
    <text evidence="3">The sequence shown here is derived from an EMBL/GenBank/DDBJ whole genome shotgun (WGS) entry which is preliminary data.</text>
</comment>
<protein>
    <submittedName>
        <fullName evidence="3">Uncharacterized protein</fullName>
    </submittedName>
</protein>
<dbReference type="Proteomes" id="UP001274830">
    <property type="component" value="Unassembled WGS sequence"/>
</dbReference>
<evidence type="ECO:0000313" key="3">
    <source>
        <dbReference type="EMBL" id="KAK3670780.1"/>
    </source>
</evidence>
<organism evidence="3 4">
    <name type="scientific">Recurvomyces mirabilis</name>
    <dbReference type="NCBI Taxonomy" id="574656"/>
    <lineage>
        <taxon>Eukaryota</taxon>
        <taxon>Fungi</taxon>
        <taxon>Dikarya</taxon>
        <taxon>Ascomycota</taxon>
        <taxon>Pezizomycotina</taxon>
        <taxon>Dothideomycetes</taxon>
        <taxon>Dothideomycetidae</taxon>
        <taxon>Mycosphaerellales</taxon>
        <taxon>Teratosphaeriaceae</taxon>
        <taxon>Recurvomyces</taxon>
    </lineage>
</organism>
<evidence type="ECO:0000256" key="1">
    <source>
        <dbReference type="SAM" id="MobiDB-lite"/>
    </source>
</evidence>
<keyword evidence="2" id="KW-1133">Transmembrane helix</keyword>
<feature type="region of interest" description="Disordered" evidence="1">
    <location>
        <begin position="135"/>
        <end position="176"/>
    </location>
</feature>
<keyword evidence="2" id="KW-0812">Transmembrane</keyword>
<gene>
    <name evidence="3" type="ORF">LTR78_009352</name>
</gene>
<evidence type="ECO:0000256" key="2">
    <source>
        <dbReference type="SAM" id="Phobius"/>
    </source>
</evidence>
<feature type="compositionally biased region" description="Polar residues" evidence="1">
    <location>
        <begin position="138"/>
        <end position="158"/>
    </location>
</feature>
<keyword evidence="4" id="KW-1185">Reference proteome</keyword>
<sequence length="256" mass="27055">MAPRLLSSRQKSWNSSDYNEHHVKLLACNRTGNPSFLASFPTAITITTTLAPTPASRSASYITILITSSATPTATPGQSVPAQTSASNLTRAQASGITAAALACLLIFAGIGMVLLRWRRSIHFTRVPTLETGEVSFMQPSQPSRASEVPSQTSQPNSERGIAGGLNSEELDGADDLESNDAESMSLLEGILEIYETPFPAGRSSLVPATISAFSASSDGDGQVVTGNGQRATCQGSSTRSSNRMKWSDRRKISST</sequence>
<feature type="region of interest" description="Disordered" evidence="1">
    <location>
        <begin position="216"/>
        <end position="256"/>
    </location>
</feature>
<feature type="compositionally biased region" description="Basic and acidic residues" evidence="1">
    <location>
        <begin position="246"/>
        <end position="256"/>
    </location>
</feature>
<proteinExistence type="predicted"/>